<evidence type="ECO:0000313" key="3">
    <source>
        <dbReference type="Proteomes" id="UP000321717"/>
    </source>
</evidence>
<feature type="signal peptide" evidence="1">
    <location>
        <begin position="1"/>
        <end position="23"/>
    </location>
</feature>
<comment type="caution">
    <text evidence="2">The sequence shown here is derived from an EMBL/GenBank/DDBJ whole genome shotgun (WGS) entry which is preliminary data.</text>
</comment>
<organism evidence="2 3">
    <name type="scientific">Ciceribacter naphthalenivorans</name>
    <dbReference type="NCBI Taxonomy" id="1118451"/>
    <lineage>
        <taxon>Bacteria</taxon>
        <taxon>Pseudomonadati</taxon>
        <taxon>Pseudomonadota</taxon>
        <taxon>Alphaproteobacteria</taxon>
        <taxon>Hyphomicrobiales</taxon>
        <taxon>Rhizobiaceae</taxon>
        <taxon>Ciceribacter</taxon>
    </lineage>
</organism>
<dbReference type="Proteomes" id="UP000321717">
    <property type="component" value="Unassembled WGS sequence"/>
</dbReference>
<dbReference type="EMBL" id="BJZP01000034">
    <property type="protein sequence ID" value="GEO87283.1"/>
    <property type="molecule type" value="Genomic_DNA"/>
</dbReference>
<accession>A0A512HPA2</accession>
<protein>
    <recommendedName>
        <fullName evidence="4">PepSY domain-containing protein</fullName>
    </recommendedName>
</protein>
<keyword evidence="1" id="KW-0732">Signal</keyword>
<evidence type="ECO:0008006" key="4">
    <source>
        <dbReference type="Google" id="ProtNLM"/>
    </source>
</evidence>
<evidence type="ECO:0000256" key="1">
    <source>
        <dbReference type="SAM" id="SignalP"/>
    </source>
</evidence>
<feature type="chain" id="PRO_5022027621" description="PepSY domain-containing protein" evidence="1">
    <location>
        <begin position="24"/>
        <end position="85"/>
    </location>
</feature>
<dbReference type="RefSeq" id="WP_235916823.1">
    <property type="nucleotide sequence ID" value="NZ_BJZP01000034.1"/>
</dbReference>
<keyword evidence="3" id="KW-1185">Reference proteome</keyword>
<gene>
    <name evidence="2" type="ORF">RNA01_42150</name>
</gene>
<evidence type="ECO:0000313" key="2">
    <source>
        <dbReference type="EMBL" id="GEO87283.1"/>
    </source>
</evidence>
<proteinExistence type="predicted"/>
<reference evidence="2 3" key="1">
    <citation type="submission" date="2019-07" db="EMBL/GenBank/DDBJ databases">
        <title>Whole genome shotgun sequence of Rhizobium naphthalenivorans NBRC 107585.</title>
        <authorList>
            <person name="Hosoyama A."/>
            <person name="Uohara A."/>
            <person name="Ohji S."/>
            <person name="Ichikawa N."/>
        </authorList>
    </citation>
    <scope>NUCLEOTIDE SEQUENCE [LARGE SCALE GENOMIC DNA]</scope>
    <source>
        <strain evidence="2 3">NBRC 107585</strain>
    </source>
</reference>
<sequence>MKNSLMRAMLFTAILAFPAAAFAEEVPAGKRQAIQDMLKAMQCEVDPANIEADGDGFELDDVFCADGQYDMDLNADLTIAEKRKE</sequence>
<dbReference type="AlphaFoldDB" id="A0A512HPA2"/>
<name>A0A512HPA2_9HYPH</name>